<evidence type="ECO:0000313" key="2">
    <source>
        <dbReference type="Proteomes" id="UP001589647"/>
    </source>
</evidence>
<gene>
    <name evidence="1" type="ORF">ACFFV7_35960</name>
</gene>
<name>A0ABV5IQ37_9ACTN</name>
<dbReference type="Proteomes" id="UP001589647">
    <property type="component" value="Unassembled WGS sequence"/>
</dbReference>
<dbReference type="EMBL" id="JBHMEI010000039">
    <property type="protein sequence ID" value="MFB9206637.1"/>
    <property type="molecule type" value="Genomic_DNA"/>
</dbReference>
<proteinExistence type="predicted"/>
<sequence>MHITSVDRPPAHLVLGSDTLRLVTAARTAVDKDIRTWEALSRTTDFAEGAQL</sequence>
<evidence type="ECO:0000313" key="1">
    <source>
        <dbReference type="EMBL" id="MFB9206637.1"/>
    </source>
</evidence>
<protein>
    <submittedName>
        <fullName evidence="1">Uncharacterized protein</fullName>
    </submittedName>
</protein>
<dbReference type="RefSeq" id="WP_229824543.1">
    <property type="nucleotide sequence ID" value="NZ_BMRC01000015.1"/>
</dbReference>
<reference evidence="1 2" key="1">
    <citation type="submission" date="2024-09" db="EMBL/GenBank/DDBJ databases">
        <authorList>
            <person name="Sun Q."/>
            <person name="Mori K."/>
        </authorList>
    </citation>
    <scope>NUCLEOTIDE SEQUENCE [LARGE SCALE GENOMIC DNA]</scope>
    <source>
        <strain evidence="1 2">CCM 3426</strain>
    </source>
</reference>
<organism evidence="1 2">
    <name type="scientific">Nonomuraea spiralis</name>
    <dbReference type="NCBI Taxonomy" id="46182"/>
    <lineage>
        <taxon>Bacteria</taxon>
        <taxon>Bacillati</taxon>
        <taxon>Actinomycetota</taxon>
        <taxon>Actinomycetes</taxon>
        <taxon>Streptosporangiales</taxon>
        <taxon>Streptosporangiaceae</taxon>
        <taxon>Nonomuraea</taxon>
    </lineage>
</organism>
<accession>A0ABV5IQ37</accession>
<keyword evidence="2" id="KW-1185">Reference proteome</keyword>
<comment type="caution">
    <text evidence="1">The sequence shown here is derived from an EMBL/GenBank/DDBJ whole genome shotgun (WGS) entry which is preliminary data.</text>
</comment>